<accession>A0A250WZP4</accession>
<dbReference type="OrthoDB" id="551631at2759"/>
<dbReference type="InterPro" id="IPR018490">
    <property type="entry name" value="cNMP-bd_dom_sf"/>
</dbReference>
<dbReference type="InterPro" id="IPR014710">
    <property type="entry name" value="RmlC-like_jellyroll"/>
</dbReference>
<dbReference type="AlphaFoldDB" id="A0A250WZP4"/>
<dbReference type="PROSITE" id="PS50042">
    <property type="entry name" value="CNMP_BINDING_3"/>
    <property type="match status" value="1"/>
</dbReference>
<reference evidence="3 4" key="1">
    <citation type="submission" date="2017-08" db="EMBL/GenBank/DDBJ databases">
        <title>Acidophilic green algal genome provides insights into adaptation to an acidic environment.</title>
        <authorList>
            <person name="Hirooka S."/>
            <person name="Hirose Y."/>
            <person name="Kanesaki Y."/>
            <person name="Higuchi S."/>
            <person name="Fujiwara T."/>
            <person name="Onuma R."/>
            <person name="Era A."/>
            <person name="Ohbayashi R."/>
            <person name="Uzuka A."/>
            <person name="Nozaki H."/>
            <person name="Yoshikawa H."/>
            <person name="Miyagishima S.Y."/>
        </authorList>
    </citation>
    <scope>NUCLEOTIDE SEQUENCE [LARGE SCALE GENOMIC DNA]</scope>
    <source>
        <strain evidence="3 4">NIES-2499</strain>
    </source>
</reference>
<feature type="domain" description="Cyclic nucleotide-binding" evidence="2">
    <location>
        <begin position="95"/>
        <end position="236"/>
    </location>
</feature>
<feature type="compositionally biased region" description="Basic residues" evidence="1">
    <location>
        <begin position="921"/>
        <end position="930"/>
    </location>
</feature>
<evidence type="ECO:0000313" key="3">
    <source>
        <dbReference type="EMBL" id="GAX76255.1"/>
    </source>
</evidence>
<name>A0A250WZP4_9CHLO</name>
<dbReference type="SMART" id="SM00100">
    <property type="entry name" value="cNMP"/>
    <property type="match status" value="1"/>
</dbReference>
<dbReference type="PANTHER" id="PTHR23011:SF28">
    <property type="entry name" value="CYCLIC NUCLEOTIDE-BINDING DOMAIN CONTAINING PROTEIN"/>
    <property type="match status" value="1"/>
</dbReference>
<proteinExistence type="predicted"/>
<feature type="compositionally biased region" description="Polar residues" evidence="1">
    <location>
        <begin position="702"/>
        <end position="736"/>
    </location>
</feature>
<dbReference type="PANTHER" id="PTHR23011">
    <property type="entry name" value="CYCLIC NUCLEOTIDE-BINDING DOMAIN CONTAINING PROTEIN"/>
    <property type="match status" value="1"/>
</dbReference>
<dbReference type="SUPFAM" id="SSF51206">
    <property type="entry name" value="cAMP-binding domain-like"/>
    <property type="match status" value="1"/>
</dbReference>
<keyword evidence="4" id="KW-1185">Reference proteome</keyword>
<organism evidence="3 4">
    <name type="scientific">Chlamydomonas eustigma</name>
    <dbReference type="NCBI Taxonomy" id="1157962"/>
    <lineage>
        <taxon>Eukaryota</taxon>
        <taxon>Viridiplantae</taxon>
        <taxon>Chlorophyta</taxon>
        <taxon>core chlorophytes</taxon>
        <taxon>Chlorophyceae</taxon>
        <taxon>CS clade</taxon>
        <taxon>Chlamydomonadales</taxon>
        <taxon>Chlamydomonadaceae</taxon>
        <taxon>Chlamydomonas</taxon>
    </lineage>
</organism>
<feature type="compositionally biased region" description="Polar residues" evidence="1">
    <location>
        <begin position="794"/>
        <end position="811"/>
    </location>
</feature>
<feature type="region of interest" description="Disordered" evidence="1">
    <location>
        <begin position="620"/>
        <end position="964"/>
    </location>
</feature>
<feature type="compositionally biased region" description="Low complexity" evidence="1">
    <location>
        <begin position="741"/>
        <end position="754"/>
    </location>
</feature>
<feature type="region of interest" description="Disordered" evidence="1">
    <location>
        <begin position="991"/>
        <end position="1010"/>
    </location>
</feature>
<feature type="compositionally biased region" description="Low complexity" evidence="1">
    <location>
        <begin position="900"/>
        <end position="913"/>
    </location>
</feature>
<sequence length="1010" mass="109073">MEKVPGGWDLGLRDGSLEIWSQPRKSKALNKLYAERTKLDGTVRGPKLHSKEAVAFHAAEAIEVQKLTAICQKDPTARKSDEIKLTQNFMRQFPFFQLWPDGVQRHLASVMATEVRVRHETIISRGTPQTRIFFVISGRVRVSIPSGSTRRGGAGPLSQPADGPPGGGEGSRTLATLKKGDTCGEAALLGPSPSHADVVVDSPAATVLSLSQADFMRALKGVLGLRHQDRLMYLRVHPLFVDVSLEDLDRASDLFKLDFYPPGTQLYPHHRKKEPANVYLMAEGQCCVKRKGRHGVTPVTQQDGDWVPPAYDGNTASMLGPLDAFGLEPVDGSRVQSSEPGGGGGGWVVETVSQVKAYHVTQEKFRMLPISMQKAIEGACDFKEIYLRGRIQGLAKLDVARKAPTYGAVTYKIGEIEMTSLTVMEAPPASPRMTNNMSFRAGKSSATANSALSNRLLPTLNNLAAREAMELLQAEAVKDAAHRAGLSPERLMDREDGSDSSYKTVSRNASPTQSTDLGHPPTTRLLRDRQGLLGSRGHSSGTQLGGIQSVKPQRGTGFSGPKLGSLPPTSSTWSRLATAKRETIFNEAPRPQPVPQTLVQRHLAMFRAAKHASTGTRCRVSMGFGPDNESDDELVGTHTSGYYNTRSQSRRLSARLRDGRRSGPSTPSWSANGVYDPAARHSGSLPPPPWSPPSGNRDTGADASSTCSRNPMSSPTTEAGLQLPASSGYFTSQAKNPLSPPSSHFRVSSSGSGPNPIQAGIASEGFDQNSRNKAEAVVYAECSGSELSGEKEPSLNQTLKPRGPSSSTSSHAARGLNWELEAGSATDDAEQHQQQQQQQHQHQQQIPRGSEAQDLHHQPTGPHGPHIHFPNDKPMSTESDILLLPGNIQGKREAGSGGKKAAPSTRSPATSPPKKSERRTPSPKKTKVQGRRNSESIRRRNLDASQRRISEAEGTTHSSVGEAVTGLPPSVVLGYESLDPFQWAALMSYASPDMRKSNDTQDNVLPKPKW</sequence>
<dbReference type="InterPro" id="IPR000595">
    <property type="entry name" value="cNMP-bd_dom"/>
</dbReference>
<feature type="region of interest" description="Disordered" evidence="1">
    <location>
        <begin position="145"/>
        <end position="173"/>
    </location>
</feature>
<dbReference type="Gene3D" id="2.60.120.10">
    <property type="entry name" value="Jelly Rolls"/>
    <property type="match status" value="1"/>
</dbReference>
<feature type="compositionally biased region" description="Basic and acidic residues" evidence="1">
    <location>
        <begin position="932"/>
        <end position="951"/>
    </location>
</feature>
<protein>
    <recommendedName>
        <fullName evidence="2">Cyclic nucleotide-binding domain-containing protein</fullName>
    </recommendedName>
</protein>
<feature type="region of interest" description="Disordered" evidence="1">
    <location>
        <begin position="483"/>
        <end position="574"/>
    </location>
</feature>
<gene>
    <name evidence="3" type="ORF">CEUSTIGMA_g3699.t1</name>
</gene>
<evidence type="ECO:0000313" key="4">
    <source>
        <dbReference type="Proteomes" id="UP000232323"/>
    </source>
</evidence>
<feature type="compositionally biased region" description="Polar residues" evidence="1">
    <location>
        <begin position="537"/>
        <end position="546"/>
    </location>
</feature>
<comment type="caution">
    <text evidence="3">The sequence shown here is derived from an EMBL/GenBank/DDBJ whole genome shotgun (WGS) entry which is preliminary data.</text>
</comment>
<dbReference type="EMBL" id="BEGY01000016">
    <property type="protein sequence ID" value="GAX76255.1"/>
    <property type="molecule type" value="Genomic_DNA"/>
</dbReference>
<evidence type="ECO:0000256" key="1">
    <source>
        <dbReference type="SAM" id="MobiDB-lite"/>
    </source>
</evidence>
<feature type="compositionally biased region" description="Low complexity" evidence="1">
    <location>
        <begin position="832"/>
        <end position="845"/>
    </location>
</feature>
<dbReference type="Proteomes" id="UP000232323">
    <property type="component" value="Unassembled WGS sequence"/>
</dbReference>
<evidence type="ECO:0000259" key="2">
    <source>
        <dbReference type="PROSITE" id="PS50042"/>
    </source>
</evidence>
<feature type="compositionally biased region" description="Polar residues" evidence="1">
    <location>
        <begin position="499"/>
        <end position="516"/>
    </location>
</feature>
<dbReference type="CDD" id="cd00038">
    <property type="entry name" value="CAP_ED"/>
    <property type="match status" value="1"/>
</dbReference>